<evidence type="ECO:0000256" key="4">
    <source>
        <dbReference type="ARBA" id="ARBA00022884"/>
    </source>
</evidence>
<dbReference type="InterPro" id="IPR002583">
    <property type="entry name" value="Ribosomal_bS20"/>
</dbReference>
<gene>
    <name evidence="8" type="ORF">MNBD_NITROSPIRAE01-2117</name>
</gene>
<dbReference type="SUPFAM" id="SSF46992">
    <property type="entry name" value="Ribosomal protein S20"/>
    <property type="match status" value="1"/>
</dbReference>
<keyword evidence="6" id="KW-0687">Ribonucleoprotein</keyword>
<evidence type="ECO:0000256" key="3">
    <source>
        <dbReference type="ARBA" id="ARBA00022730"/>
    </source>
</evidence>
<dbReference type="GO" id="GO:0005829">
    <property type="term" value="C:cytosol"/>
    <property type="evidence" value="ECO:0007669"/>
    <property type="project" value="TreeGrafter"/>
</dbReference>
<name>A0A3B1DE87_9ZZZZ</name>
<evidence type="ECO:0000256" key="7">
    <source>
        <dbReference type="SAM" id="MobiDB-lite"/>
    </source>
</evidence>
<feature type="compositionally biased region" description="Basic residues" evidence="7">
    <location>
        <begin position="7"/>
        <end position="21"/>
    </location>
</feature>
<proteinExistence type="inferred from homology"/>
<evidence type="ECO:0000313" key="8">
    <source>
        <dbReference type="EMBL" id="VAX30035.1"/>
    </source>
</evidence>
<evidence type="ECO:0000256" key="5">
    <source>
        <dbReference type="ARBA" id="ARBA00022980"/>
    </source>
</evidence>
<keyword evidence="4" id="KW-0694">RNA-binding</keyword>
<keyword evidence="3" id="KW-0699">rRNA-binding</keyword>
<feature type="region of interest" description="Disordered" evidence="7">
    <location>
        <begin position="1"/>
        <end position="25"/>
    </location>
</feature>
<accession>A0A3B1DE87</accession>
<sequence length="96" mass="10554">MANHPSALKRARQSEKRRLRNRSVNSAVRTAVKKFNSAIASSEVETVKAALKDVSSRLDRAASKGVLPKGRVSRKISRLSREAMRVISPVPETTAE</sequence>
<protein>
    <submittedName>
        <fullName evidence="8">SSU ribosomal protein S20p</fullName>
    </submittedName>
</protein>
<dbReference type="PANTHER" id="PTHR33398:SF1">
    <property type="entry name" value="SMALL RIBOSOMAL SUBUNIT PROTEIN BS20C"/>
    <property type="match status" value="1"/>
</dbReference>
<dbReference type="Pfam" id="PF01649">
    <property type="entry name" value="Ribosomal_S20p"/>
    <property type="match status" value="1"/>
</dbReference>
<dbReference type="FunFam" id="1.20.58.110:FF:000001">
    <property type="entry name" value="30S ribosomal protein S20"/>
    <property type="match status" value="1"/>
</dbReference>
<dbReference type="GO" id="GO:0003735">
    <property type="term" value="F:structural constituent of ribosome"/>
    <property type="evidence" value="ECO:0007669"/>
    <property type="project" value="InterPro"/>
</dbReference>
<evidence type="ECO:0000256" key="1">
    <source>
        <dbReference type="ARBA" id="ARBA00003134"/>
    </source>
</evidence>
<organism evidence="8">
    <name type="scientific">hydrothermal vent metagenome</name>
    <dbReference type="NCBI Taxonomy" id="652676"/>
    <lineage>
        <taxon>unclassified sequences</taxon>
        <taxon>metagenomes</taxon>
        <taxon>ecological metagenomes</taxon>
    </lineage>
</organism>
<reference evidence="8" key="1">
    <citation type="submission" date="2018-06" db="EMBL/GenBank/DDBJ databases">
        <authorList>
            <person name="Zhirakovskaya E."/>
        </authorList>
    </citation>
    <scope>NUCLEOTIDE SEQUENCE</scope>
</reference>
<dbReference type="NCBIfam" id="TIGR00029">
    <property type="entry name" value="S20"/>
    <property type="match status" value="1"/>
</dbReference>
<comment type="function">
    <text evidence="1">Binds directly to 16S ribosomal RNA.</text>
</comment>
<evidence type="ECO:0000256" key="6">
    <source>
        <dbReference type="ARBA" id="ARBA00023274"/>
    </source>
</evidence>
<dbReference type="EMBL" id="UOGF01000058">
    <property type="protein sequence ID" value="VAX30035.1"/>
    <property type="molecule type" value="Genomic_DNA"/>
</dbReference>
<dbReference type="GO" id="GO:0070181">
    <property type="term" value="F:small ribosomal subunit rRNA binding"/>
    <property type="evidence" value="ECO:0007669"/>
    <property type="project" value="TreeGrafter"/>
</dbReference>
<keyword evidence="5 8" id="KW-0689">Ribosomal protein</keyword>
<dbReference type="Gene3D" id="1.20.58.110">
    <property type="entry name" value="Ribosomal protein S20"/>
    <property type="match status" value="1"/>
</dbReference>
<dbReference type="PANTHER" id="PTHR33398">
    <property type="entry name" value="30S RIBOSOMAL PROTEIN S20"/>
    <property type="match status" value="1"/>
</dbReference>
<dbReference type="GO" id="GO:0006412">
    <property type="term" value="P:translation"/>
    <property type="evidence" value="ECO:0007669"/>
    <property type="project" value="InterPro"/>
</dbReference>
<comment type="similarity">
    <text evidence="2">Belongs to the bacterial ribosomal protein bS20 family.</text>
</comment>
<dbReference type="AlphaFoldDB" id="A0A3B1DE87"/>
<dbReference type="GO" id="GO:0015935">
    <property type="term" value="C:small ribosomal subunit"/>
    <property type="evidence" value="ECO:0007669"/>
    <property type="project" value="TreeGrafter"/>
</dbReference>
<dbReference type="HAMAP" id="MF_00500">
    <property type="entry name" value="Ribosomal_bS20"/>
    <property type="match status" value="1"/>
</dbReference>
<evidence type="ECO:0000256" key="2">
    <source>
        <dbReference type="ARBA" id="ARBA00007634"/>
    </source>
</evidence>
<dbReference type="InterPro" id="IPR036510">
    <property type="entry name" value="Ribosomal_bS20_sf"/>
</dbReference>